<keyword evidence="10" id="KW-0050">Antiport</keyword>
<keyword evidence="5 10" id="KW-1133">Transmembrane helix</keyword>
<dbReference type="OrthoDB" id="9809206at2"/>
<evidence type="ECO:0000256" key="7">
    <source>
        <dbReference type="ARBA" id="ARBA00023065"/>
    </source>
</evidence>
<dbReference type="GO" id="GO:0015386">
    <property type="term" value="F:potassium:proton antiporter activity"/>
    <property type="evidence" value="ECO:0007669"/>
    <property type="project" value="TreeGrafter"/>
</dbReference>
<reference evidence="12 13" key="1">
    <citation type="submission" date="2016-03" db="EMBL/GenBank/DDBJ databases">
        <title>Acetic acid bacteria sequencing.</title>
        <authorList>
            <person name="Brandt J."/>
            <person name="Jakob F."/>
            <person name="Vogel R.F."/>
        </authorList>
    </citation>
    <scope>NUCLEOTIDE SEQUENCE [LARGE SCALE GENOMIC DNA]</scope>
    <source>
        <strain evidence="12 13">NBRC 101099</strain>
    </source>
</reference>
<protein>
    <submittedName>
        <fullName evidence="12">Na+/H+ antiporter</fullName>
    </submittedName>
</protein>
<accession>A0A1U9KV29</accession>
<dbReference type="GO" id="GO:0005886">
    <property type="term" value="C:plasma membrane"/>
    <property type="evidence" value="ECO:0007669"/>
    <property type="project" value="UniProtKB-SubCell"/>
</dbReference>
<dbReference type="InterPro" id="IPR018422">
    <property type="entry name" value="Cation/H_exchanger_CPA1"/>
</dbReference>
<evidence type="ECO:0000256" key="5">
    <source>
        <dbReference type="ARBA" id="ARBA00022989"/>
    </source>
</evidence>
<dbReference type="EMBL" id="CP014691">
    <property type="protein sequence ID" value="AQS89547.1"/>
    <property type="molecule type" value="Genomic_DNA"/>
</dbReference>
<evidence type="ECO:0000256" key="6">
    <source>
        <dbReference type="ARBA" id="ARBA00023053"/>
    </source>
</evidence>
<keyword evidence="4 10" id="KW-0812">Transmembrane</keyword>
<evidence type="ECO:0000256" key="4">
    <source>
        <dbReference type="ARBA" id="ARBA00022692"/>
    </source>
</evidence>
<evidence type="ECO:0000256" key="9">
    <source>
        <dbReference type="ARBA" id="ARBA00023201"/>
    </source>
</evidence>
<feature type="transmembrane region" description="Helical" evidence="10">
    <location>
        <begin position="315"/>
        <end position="336"/>
    </location>
</feature>
<dbReference type="RefSeq" id="WP_077808553.1">
    <property type="nucleotide sequence ID" value="NZ_BJXS01000001.1"/>
</dbReference>
<dbReference type="AlphaFoldDB" id="A0A1U9KV29"/>
<evidence type="ECO:0000256" key="2">
    <source>
        <dbReference type="ARBA" id="ARBA00022448"/>
    </source>
</evidence>
<keyword evidence="3" id="KW-1003">Cell membrane</keyword>
<dbReference type="InterPro" id="IPR006153">
    <property type="entry name" value="Cation/H_exchanger_TM"/>
</dbReference>
<gene>
    <name evidence="12" type="ORF">A0U93_13790</name>
</gene>
<feature type="transmembrane region" description="Helical" evidence="10">
    <location>
        <begin position="392"/>
        <end position="419"/>
    </location>
</feature>
<evidence type="ECO:0000259" key="11">
    <source>
        <dbReference type="Pfam" id="PF00999"/>
    </source>
</evidence>
<feature type="transmembrane region" description="Helical" evidence="10">
    <location>
        <begin position="6"/>
        <end position="23"/>
    </location>
</feature>
<dbReference type="PANTHER" id="PTHR10110:SF86">
    <property type="entry name" value="SODIUM_HYDROGEN EXCHANGER 7"/>
    <property type="match status" value="1"/>
</dbReference>
<dbReference type="KEGG" id="nch:A0U93_13790"/>
<evidence type="ECO:0000256" key="1">
    <source>
        <dbReference type="ARBA" id="ARBA00004651"/>
    </source>
</evidence>
<proteinExistence type="inferred from homology"/>
<evidence type="ECO:0000313" key="13">
    <source>
        <dbReference type="Proteomes" id="UP000188604"/>
    </source>
</evidence>
<dbReference type="GO" id="GO:0051453">
    <property type="term" value="P:regulation of intracellular pH"/>
    <property type="evidence" value="ECO:0007669"/>
    <property type="project" value="TreeGrafter"/>
</dbReference>
<feature type="transmembrane region" description="Helical" evidence="10">
    <location>
        <begin position="219"/>
        <end position="251"/>
    </location>
</feature>
<feature type="transmembrane region" description="Helical" evidence="10">
    <location>
        <begin position="83"/>
        <end position="106"/>
    </location>
</feature>
<evidence type="ECO:0000313" key="12">
    <source>
        <dbReference type="EMBL" id="AQS89547.1"/>
    </source>
</evidence>
<dbReference type="STRING" id="320497.A0U93_13790"/>
<feature type="transmembrane region" description="Helical" evidence="10">
    <location>
        <begin position="348"/>
        <end position="380"/>
    </location>
</feature>
<feature type="transmembrane region" description="Helical" evidence="10">
    <location>
        <begin position="271"/>
        <end position="295"/>
    </location>
</feature>
<organism evidence="12 13">
    <name type="scientific">Neoasaia chiangmaiensis</name>
    <dbReference type="NCBI Taxonomy" id="320497"/>
    <lineage>
        <taxon>Bacteria</taxon>
        <taxon>Pseudomonadati</taxon>
        <taxon>Pseudomonadota</taxon>
        <taxon>Alphaproteobacteria</taxon>
        <taxon>Acetobacterales</taxon>
        <taxon>Acetobacteraceae</taxon>
        <taxon>Neoasaia</taxon>
    </lineage>
</organism>
<name>A0A1U9KV29_9PROT</name>
<keyword evidence="2 10" id="KW-0813">Transport</keyword>
<comment type="subcellular location">
    <subcellularLocation>
        <location evidence="10">Cell inner membrane</location>
        <topology evidence="10">Multi-pass membrane protein</topology>
    </subcellularLocation>
    <subcellularLocation>
        <location evidence="1">Cell membrane</location>
        <topology evidence="1">Multi-pass membrane protein</topology>
    </subcellularLocation>
</comment>
<keyword evidence="6 10" id="KW-0915">Sodium</keyword>
<evidence type="ECO:0000256" key="3">
    <source>
        <dbReference type="ARBA" id="ARBA00022475"/>
    </source>
</evidence>
<evidence type="ECO:0000256" key="10">
    <source>
        <dbReference type="RuleBase" id="RU366002"/>
    </source>
</evidence>
<keyword evidence="7 10" id="KW-0406">Ion transport</keyword>
<comment type="caution">
    <text evidence="10">Lacks conserved residue(s) required for the propagation of feature annotation.</text>
</comment>
<dbReference type="PANTHER" id="PTHR10110">
    <property type="entry name" value="SODIUM/HYDROGEN EXCHANGER"/>
    <property type="match status" value="1"/>
</dbReference>
<dbReference type="Gene3D" id="6.10.140.1330">
    <property type="match status" value="1"/>
</dbReference>
<dbReference type="Proteomes" id="UP000188604">
    <property type="component" value="Chromosome"/>
</dbReference>
<keyword evidence="9 10" id="KW-0739">Sodium transport</keyword>
<dbReference type="GO" id="GO:0098719">
    <property type="term" value="P:sodium ion import across plasma membrane"/>
    <property type="evidence" value="ECO:0007669"/>
    <property type="project" value="TreeGrafter"/>
</dbReference>
<keyword evidence="10" id="KW-0997">Cell inner membrane</keyword>
<dbReference type="InterPro" id="IPR004705">
    <property type="entry name" value="Cation/H_exchanger_CPA1_bac"/>
</dbReference>
<feature type="transmembrane region" description="Helical" evidence="10">
    <location>
        <begin position="179"/>
        <end position="199"/>
    </location>
</feature>
<dbReference type="GO" id="GO:0015385">
    <property type="term" value="F:sodium:proton antiporter activity"/>
    <property type="evidence" value="ECO:0007669"/>
    <property type="project" value="InterPro"/>
</dbReference>
<keyword evidence="8 10" id="KW-0472">Membrane</keyword>
<dbReference type="NCBIfam" id="TIGR00831">
    <property type="entry name" value="a_cpa1"/>
    <property type="match status" value="1"/>
</dbReference>
<feature type="domain" description="Cation/H+ exchanger transmembrane" evidence="11">
    <location>
        <begin position="14"/>
        <end position="414"/>
    </location>
</feature>
<sequence>MTSADHILILLVLTAVSSLLTRASSGRVPLPLLQIAIGVVAALCGLRIGLRPDLFMLVFLPPLLFADAFRMPLREFGELRGTILFLAFGLVVFSTVLCGYVIHWIVPQLDLAICFTLAAALSPTDTVAVSSLTAGRRVPERLLHILSGEALFNDASGLVCFRFATAAVMTGEFSYRQAFGSFLLVSLGGLAIGALMAWAASRAERILLRRGFDDPPLQITLIVLLPFVIYVVAEAAGCSGILASVAGCMVVKLSGVVEEAATATRLQATTVWTMVSYVFNALIFLLLGLQLPALLNTGMAMAHEHHATMWQLSGLVAMVYVIMLVLRFVGIWLSILRRWIGKRMERQSFIFPSVAGTVLMTIAGVRGAVTLAAVLSLPVVDVGIEAFPARDLVISVATGVIVLSLVVAGVVMPFCIRFLPKDGVDKSAMEENVARQRLVRAVLRQLRQEQSTAAQTMAEEKPGEDKLRLEVVGRLLQTYENRLSQIDETPQIPVMNRTNALRRERIELALRLLLLRTERQTLRDLAHSREINDRTEWELQQELDYEEQVLRNRVQRLPKDI</sequence>
<feature type="transmembrane region" description="Helical" evidence="10">
    <location>
        <begin position="54"/>
        <end position="71"/>
    </location>
</feature>
<dbReference type="Pfam" id="PF00999">
    <property type="entry name" value="Na_H_Exchanger"/>
    <property type="match status" value="1"/>
</dbReference>
<evidence type="ECO:0000256" key="8">
    <source>
        <dbReference type="ARBA" id="ARBA00023136"/>
    </source>
</evidence>
<keyword evidence="13" id="KW-1185">Reference proteome</keyword>
<feature type="transmembrane region" description="Helical" evidence="10">
    <location>
        <begin position="30"/>
        <end position="48"/>
    </location>
</feature>
<comment type="similarity">
    <text evidence="10">Belongs to the monovalent cation:proton antiporter 1 (CPA1) transporter (TC 2.A.36) family.</text>
</comment>
<comment type="function">
    <text evidence="10">Na(+)/H(+) antiporter that extrudes sodium in exchange for external protons.</text>
</comment>